<organism evidence="2 3">
    <name type="scientific">Paraconexibacter algicola</name>
    <dbReference type="NCBI Taxonomy" id="2133960"/>
    <lineage>
        <taxon>Bacteria</taxon>
        <taxon>Bacillati</taxon>
        <taxon>Actinomycetota</taxon>
        <taxon>Thermoleophilia</taxon>
        <taxon>Solirubrobacterales</taxon>
        <taxon>Paraconexibacteraceae</taxon>
        <taxon>Paraconexibacter</taxon>
    </lineage>
</organism>
<keyword evidence="3" id="KW-1185">Reference proteome</keyword>
<dbReference type="InterPro" id="IPR050259">
    <property type="entry name" value="SDR"/>
</dbReference>
<dbReference type="Pfam" id="PF13561">
    <property type="entry name" value="adh_short_C2"/>
    <property type="match status" value="1"/>
</dbReference>
<proteinExistence type="inferred from homology"/>
<gene>
    <name evidence="2" type="ORF">C7Y72_04275</name>
</gene>
<protein>
    <submittedName>
        <fullName evidence="2">3-oxoacyl-ACP reductase</fullName>
    </submittedName>
</protein>
<dbReference type="AlphaFoldDB" id="A0A2T4UI57"/>
<comment type="caution">
    <text evidence="2">The sequence shown here is derived from an EMBL/GenBank/DDBJ whole genome shotgun (WGS) entry which is preliminary data.</text>
</comment>
<accession>A0A2T4UI57</accession>
<reference evidence="2 3" key="1">
    <citation type="submission" date="2018-03" db="EMBL/GenBank/DDBJ databases">
        <title>Aquarubrobacter algicola gen. nov., sp. nov., a novel actinobacterium isolated from shallow eutrophic lake during the end of cyanobacterial harmful algal blooms.</title>
        <authorList>
            <person name="Chun S.J."/>
        </authorList>
    </citation>
    <scope>NUCLEOTIDE SEQUENCE [LARGE SCALE GENOMIC DNA]</scope>
    <source>
        <strain evidence="2 3">Seoho-28</strain>
    </source>
</reference>
<sequence length="250" mass="25289">MDLGIGGRVALVTGASGGLGRAIAAALAAEGATVAISSRSQERIDATAAEIGASGFVWDSADVDGGPALLDTVAAQLGAPVSILVTNTGGPPAGMPLEFTGEQWEDAYRTLVRAPMALVQAALPAMRAAGWGRVLNVVSTTVREPTPPLMLSNTHRASMITAFKTVAAHVAADGVTLNSLLPGRIGTARLESLYGSRENVETMASAEIPAGRVGTPEEFAAAAAFLCSAPASYITGETLAVDGGLTRSVF</sequence>
<dbReference type="EMBL" id="PYYB01000001">
    <property type="protein sequence ID" value="PTL58920.1"/>
    <property type="molecule type" value="Genomic_DNA"/>
</dbReference>
<evidence type="ECO:0000313" key="2">
    <source>
        <dbReference type="EMBL" id="PTL58920.1"/>
    </source>
</evidence>
<dbReference type="InterPro" id="IPR002347">
    <property type="entry name" value="SDR_fam"/>
</dbReference>
<evidence type="ECO:0000256" key="1">
    <source>
        <dbReference type="ARBA" id="ARBA00006484"/>
    </source>
</evidence>
<dbReference type="PANTHER" id="PTHR42879">
    <property type="entry name" value="3-OXOACYL-(ACYL-CARRIER-PROTEIN) REDUCTASE"/>
    <property type="match status" value="1"/>
</dbReference>
<dbReference type="PANTHER" id="PTHR42879:SF6">
    <property type="entry name" value="NADPH-DEPENDENT REDUCTASE BACG"/>
    <property type="match status" value="1"/>
</dbReference>
<comment type="similarity">
    <text evidence="1">Belongs to the short-chain dehydrogenases/reductases (SDR) family.</text>
</comment>
<dbReference type="RefSeq" id="WP_107567357.1">
    <property type="nucleotide sequence ID" value="NZ_PYYB01000001.1"/>
</dbReference>
<dbReference type="SUPFAM" id="SSF51735">
    <property type="entry name" value="NAD(P)-binding Rossmann-fold domains"/>
    <property type="match status" value="1"/>
</dbReference>
<dbReference type="OrthoDB" id="9793325at2"/>
<dbReference type="Gene3D" id="3.40.50.720">
    <property type="entry name" value="NAD(P)-binding Rossmann-like Domain"/>
    <property type="match status" value="1"/>
</dbReference>
<dbReference type="Proteomes" id="UP000240739">
    <property type="component" value="Unassembled WGS sequence"/>
</dbReference>
<evidence type="ECO:0000313" key="3">
    <source>
        <dbReference type="Proteomes" id="UP000240739"/>
    </source>
</evidence>
<dbReference type="InterPro" id="IPR036291">
    <property type="entry name" value="NAD(P)-bd_dom_sf"/>
</dbReference>
<name>A0A2T4UI57_9ACTN</name>
<dbReference type="PRINTS" id="PR00081">
    <property type="entry name" value="GDHRDH"/>
</dbReference>